<evidence type="ECO:0000313" key="3">
    <source>
        <dbReference type="Proteomes" id="UP000193642"/>
    </source>
</evidence>
<dbReference type="Proteomes" id="UP000193642">
    <property type="component" value="Unassembled WGS sequence"/>
</dbReference>
<keyword evidence="3" id="KW-1185">Reference proteome</keyword>
<accession>A0A1Y2CBR1</accession>
<sequence>MVLSPNVPLIGGPFERIVPPYGDCKTYDNRVIVPTSAQLSCLALSLPTNFTSPTSENTLSGTIASFVTFTNTSSACGGSDLVSRLTAVYGNISANSTTFIGVESYVPVSAPYFVDVIQTSFGVAGNGTGKPINAKRDFIQATCSVLWVSSVTLFPVNYIVAYNNPVCGSKAPVILDDSSLNRQKYVFADVTPAQEVYFGASNYTTLFSSLFGVDPSAVLLQKLSAKTFSITVTSNPASPSAENSCVYEYLVGDRFAAVRDFTLVKYDLGGTPLLPNTTIEDGCITKGSTETGPFLFTNTSTFCGDTEPSSRFSRYFGKSLTSFYYLDVADGFFNITVNIPPANGRRDPTTAVFHYADLAFSTTTSTTTSSTTLTSSTSTSSTSTTKSTTITTTTTTTTSAVSSLSSSIATTTSAATFVDAVPTGYAAPTGYVAQPAYNGPTAYGAPAANNIYKGASAGKVGIVSALVTALVFSF</sequence>
<reference evidence="2 3" key="1">
    <citation type="submission" date="2016-07" db="EMBL/GenBank/DDBJ databases">
        <title>Pervasive Adenine N6-methylation of Active Genes in Fungi.</title>
        <authorList>
            <consortium name="DOE Joint Genome Institute"/>
            <person name="Mondo S.J."/>
            <person name="Dannebaum R.O."/>
            <person name="Kuo R.C."/>
            <person name="Labutti K."/>
            <person name="Haridas S."/>
            <person name="Kuo A."/>
            <person name="Salamov A."/>
            <person name="Ahrendt S.R."/>
            <person name="Lipzen A."/>
            <person name="Sullivan W."/>
            <person name="Andreopoulos W.B."/>
            <person name="Clum A."/>
            <person name="Lindquist E."/>
            <person name="Daum C."/>
            <person name="Ramamoorthy G.K."/>
            <person name="Gryganskyi A."/>
            <person name="Culley D."/>
            <person name="Magnuson J.K."/>
            <person name="James T.Y."/>
            <person name="O'Malley M.A."/>
            <person name="Stajich J.E."/>
            <person name="Spatafora J.W."/>
            <person name="Visel A."/>
            <person name="Grigoriev I.V."/>
        </authorList>
    </citation>
    <scope>NUCLEOTIDE SEQUENCE [LARGE SCALE GENOMIC DNA]</scope>
    <source>
        <strain evidence="2 3">JEL800</strain>
    </source>
</reference>
<evidence type="ECO:0000256" key="1">
    <source>
        <dbReference type="SAM" id="MobiDB-lite"/>
    </source>
</evidence>
<protein>
    <submittedName>
        <fullName evidence="2">Uncharacterized protein</fullName>
    </submittedName>
</protein>
<dbReference type="EMBL" id="MCGO01000022">
    <property type="protein sequence ID" value="ORY44284.1"/>
    <property type="molecule type" value="Genomic_DNA"/>
</dbReference>
<proteinExistence type="predicted"/>
<gene>
    <name evidence="2" type="ORF">BCR33DRAFT_784994</name>
</gene>
<dbReference type="AlphaFoldDB" id="A0A1Y2CBR1"/>
<comment type="caution">
    <text evidence="2">The sequence shown here is derived from an EMBL/GenBank/DDBJ whole genome shotgun (WGS) entry which is preliminary data.</text>
</comment>
<name>A0A1Y2CBR1_9FUNG</name>
<organism evidence="2 3">
    <name type="scientific">Rhizoclosmatium globosum</name>
    <dbReference type="NCBI Taxonomy" id="329046"/>
    <lineage>
        <taxon>Eukaryota</taxon>
        <taxon>Fungi</taxon>
        <taxon>Fungi incertae sedis</taxon>
        <taxon>Chytridiomycota</taxon>
        <taxon>Chytridiomycota incertae sedis</taxon>
        <taxon>Chytridiomycetes</taxon>
        <taxon>Chytridiales</taxon>
        <taxon>Chytriomycetaceae</taxon>
        <taxon>Rhizoclosmatium</taxon>
    </lineage>
</organism>
<evidence type="ECO:0000313" key="2">
    <source>
        <dbReference type="EMBL" id="ORY44284.1"/>
    </source>
</evidence>
<feature type="region of interest" description="Disordered" evidence="1">
    <location>
        <begin position="366"/>
        <end position="392"/>
    </location>
</feature>